<organism evidence="5 6">
    <name type="scientific">Anaerocolumna sedimenticola</name>
    <dbReference type="NCBI Taxonomy" id="2696063"/>
    <lineage>
        <taxon>Bacteria</taxon>
        <taxon>Bacillati</taxon>
        <taxon>Bacillota</taxon>
        <taxon>Clostridia</taxon>
        <taxon>Lachnospirales</taxon>
        <taxon>Lachnospiraceae</taxon>
        <taxon>Anaerocolumna</taxon>
    </lineage>
</organism>
<dbReference type="Proteomes" id="UP000464314">
    <property type="component" value="Chromosome"/>
</dbReference>
<name>A0A6P1TNV7_9FIRM</name>
<reference evidence="5 6" key="1">
    <citation type="submission" date="2020-01" db="EMBL/GenBank/DDBJ databases">
        <title>Genome analysis of Anaerocolumna sp. CBA3638.</title>
        <authorList>
            <person name="Kim J."/>
            <person name="Roh S.W."/>
        </authorList>
    </citation>
    <scope>NUCLEOTIDE SEQUENCE [LARGE SCALE GENOMIC DNA]</scope>
    <source>
        <strain evidence="5 6">CBA3638</strain>
    </source>
</reference>
<dbReference type="Pfam" id="PF12838">
    <property type="entry name" value="Fer4_7"/>
    <property type="match status" value="1"/>
</dbReference>
<dbReference type="PANTHER" id="PTHR42827">
    <property type="entry name" value="IRON-SULFUR CLUSTER-BINDING PROTEIN-RELATED"/>
    <property type="match status" value="1"/>
</dbReference>
<dbReference type="PANTHER" id="PTHR42827:SF1">
    <property type="entry name" value="IRON-SULFUR CLUSTER-BINDING PROTEIN"/>
    <property type="match status" value="1"/>
</dbReference>
<dbReference type="GO" id="GO:0051536">
    <property type="term" value="F:iron-sulfur cluster binding"/>
    <property type="evidence" value="ECO:0007669"/>
    <property type="project" value="UniProtKB-KW"/>
</dbReference>
<evidence type="ECO:0000313" key="5">
    <source>
        <dbReference type="EMBL" id="QHQ62940.1"/>
    </source>
</evidence>
<dbReference type="EMBL" id="CP048000">
    <property type="protein sequence ID" value="QHQ62940.1"/>
    <property type="molecule type" value="Genomic_DNA"/>
</dbReference>
<evidence type="ECO:0000256" key="1">
    <source>
        <dbReference type="ARBA" id="ARBA00022723"/>
    </source>
</evidence>
<dbReference type="KEGG" id="anr:Ana3638_20930"/>
<proteinExistence type="predicted"/>
<keyword evidence="3" id="KW-0411">Iron-sulfur</keyword>
<feature type="domain" description="4Fe-4S ferredoxin-type" evidence="4">
    <location>
        <begin position="153"/>
        <end position="181"/>
    </location>
</feature>
<accession>A0A6P1TNV7</accession>
<dbReference type="PROSITE" id="PS00198">
    <property type="entry name" value="4FE4S_FER_1"/>
    <property type="match status" value="1"/>
</dbReference>
<sequence length="227" mass="25741">MISEIKAELKNRGADFIKVVDITKLQDRENRGYHSAILIGITLSPDYIYRQIKENTVDHSEFGEKEHRADELADWLTDFIISKGYDAFSQSERNLIHGFFNESTKTTPLPHKKIAMLTGIGWIGKSNLLVTKEYGSAVCMCTVLTNAPLLSENRPFIDSQCKGCTKCIDICPANAIHGSAWEPGMNRDCIVDVYKCEGCLKCLISCPWTIKYMEKYRINICKNNFNL</sequence>
<dbReference type="GO" id="GO:0046872">
    <property type="term" value="F:metal ion binding"/>
    <property type="evidence" value="ECO:0007669"/>
    <property type="project" value="UniProtKB-KW"/>
</dbReference>
<keyword evidence="2" id="KW-0408">Iron</keyword>
<dbReference type="AlphaFoldDB" id="A0A6P1TNV7"/>
<evidence type="ECO:0000256" key="2">
    <source>
        <dbReference type="ARBA" id="ARBA00023004"/>
    </source>
</evidence>
<dbReference type="RefSeq" id="WP_161839762.1">
    <property type="nucleotide sequence ID" value="NZ_CP048000.1"/>
</dbReference>
<feature type="domain" description="4Fe-4S ferredoxin-type" evidence="4">
    <location>
        <begin position="187"/>
        <end position="216"/>
    </location>
</feature>
<dbReference type="InterPro" id="IPR017896">
    <property type="entry name" value="4Fe4S_Fe-S-bd"/>
</dbReference>
<keyword evidence="1" id="KW-0479">Metal-binding</keyword>
<evidence type="ECO:0000313" key="6">
    <source>
        <dbReference type="Proteomes" id="UP000464314"/>
    </source>
</evidence>
<keyword evidence="6" id="KW-1185">Reference proteome</keyword>
<evidence type="ECO:0000256" key="3">
    <source>
        <dbReference type="ARBA" id="ARBA00023014"/>
    </source>
</evidence>
<dbReference type="Gene3D" id="3.30.70.20">
    <property type="match status" value="1"/>
</dbReference>
<evidence type="ECO:0000259" key="4">
    <source>
        <dbReference type="PROSITE" id="PS51379"/>
    </source>
</evidence>
<dbReference type="SUPFAM" id="SSF54862">
    <property type="entry name" value="4Fe-4S ferredoxins"/>
    <property type="match status" value="1"/>
</dbReference>
<protein>
    <submittedName>
        <fullName evidence="5">Epoxyqueuosine reductase</fullName>
    </submittedName>
</protein>
<dbReference type="InterPro" id="IPR017900">
    <property type="entry name" value="4Fe4S_Fe_S_CS"/>
</dbReference>
<dbReference type="PROSITE" id="PS51379">
    <property type="entry name" value="4FE4S_FER_2"/>
    <property type="match status" value="2"/>
</dbReference>
<gene>
    <name evidence="5" type="ORF">Ana3638_20930</name>
</gene>